<organism evidence="1 2">
    <name type="scientific">Spiromyces aspiralis</name>
    <dbReference type="NCBI Taxonomy" id="68401"/>
    <lineage>
        <taxon>Eukaryota</taxon>
        <taxon>Fungi</taxon>
        <taxon>Fungi incertae sedis</taxon>
        <taxon>Zoopagomycota</taxon>
        <taxon>Kickxellomycotina</taxon>
        <taxon>Kickxellomycetes</taxon>
        <taxon>Kickxellales</taxon>
        <taxon>Kickxellaceae</taxon>
        <taxon>Spiromyces</taxon>
    </lineage>
</organism>
<name>A0ACC1HCY9_9FUNG</name>
<keyword evidence="2" id="KW-1185">Reference proteome</keyword>
<protein>
    <submittedName>
        <fullName evidence="1">Uncharacterized protein</fullName>
    </submittedName>
</protein>
<comment type="caution">
    <text evidence="1">The sequence shown here is derived from an EMBL/GenBank/DDBJ whole genome shotgun (WGS) entry which is preliminary data.</text>
</comment>
<evidence type="ECO:0000313" key="1">
    <source>
        <dbReference type="EMBL" id="KAJ1672968.1"/>
    </source>
</evidence>
<gene>
    <name evidence="1" type="ORF">EV182_006145</name>
</gene>
<dbReference type="EMBL" id="JAMZIH010007572">
    <property type="protein sequence ID" value="KAJ1672968.1"/>
    <property type="molecule type" value="Genomic_DNA"/>
</dbReference>
<evidence type="ECO:0000313" key="2">
    <source>
        <dbReference type="Proteomes" id="UP001145114"/>
    </source>
</evidence>
<reference evidence="1" key="1">
    <citation type="submission" date="2022-06" db="EMBL/GenBank/DDBJ databases">
        <title>Phylogenomic reconstructions and comparative analyses of Kickxellomycotina fungi.</title>
        <authorList>
            <person name="Reynolds N.K."/>
            <person name="Stajich J.E."/>
            <person name="Barry K."/>
            <person name="Grigoriev I.V."/>
            <person name="Crous P."/>
            <person name="Smith M.E."/>
        </authorList>
    </citation>
    <scope>NUCLEOTIDE SEQUENCE</scope>
    <source>
        <strain evidence="1">RSA 2271</strain>
    </source>
</reference>
<feature type="non-terminal residue" evidence="1">
    <location>
        <position position="65"/>
    </location>
</feature>
<accession>A0ACC1HCY9</accession>
<sequence>MVLSHNDYSSTIPLSVATAVVPEENKDEVVHKQPAPLRRVVSGAALKNLLAGSAGQPKTPTTENP</sequence>
<proteinExistence type="predicted"/>
<dbReference type="Proteomes" id="UP001145114">
    <property type="component" value="Unassembled WGS sequence"/>
</dbReference>